<keyword evidence="7 8" id="KW-0503">Monooxygenase</keyword>
<comment type="similarity">
    <text evidence="2 8">Belongs to the cytochrome P450 family.</text>
</comment>
<dbReference type="AlphaFoldDB" id="A0A1L9UYF6"/>
<dbReference type="PROSITE" id="PS00086">
    <property type="entry name" value="CYTOCHROME_P450"/>
    <property type="match status" value="1"/>
</dbReference>
<dbReference type="GO" id="GO:0016705">
    <property type="term" value="F:oxidoreductase activity, acting on paired donors, with incorporation or reduction of molecular oxygen"/>
    <property type="evidence" value="ECO:0007669"/>
    <property type="project" value="InterPro"/>
</dbReference>
<evidence type="ECO:0000256" key="4">
    <source>
        <dbReference type="ARBA" id="ARBA00022723"/>
    </source>
</evidence>
<dbReference type="InterPro" id="IPR050529">
    <property type="entry name" value="CYP450_sterol_14alpha_dmase"/>
</dbReference>
<dbReference type="InterPro" id="IPR001128">
    <property type="entry name" value="Cyt_P450"/>
</dbReference>
<evidence type="ECO:0000256" key="6">
    <source>
        <dbReference type="ARBA" id="ARBA00023004"/>
    </source>
</evidence>
<evidence type="ECO:0000256" key="7">
    <source>
        <dbReference type="ARBA" id="ARBA00023033"/>
    </source>
</evidence>
<evidence type="ECO:0000256" key="5">
    <source>
        <dbReference type="ARBA" id="ARBA00023002"/>
    </source>
</evidence>
<evidence type="ECO:0000313" key="9">
    <source>
        <dbReference type="EMBL" id="OJJ76737.1"/>
    </source>
</evidence>
<dbReference type="GO" id="GO:0005506">
    <property type="term" value="F:iron ion binding"/>
    <property type="evidence" value="ECO:0007669"/>
    <property type="project" value="InterPro"/>
</dbReference>
<protein>
    <recommendedName>
        <fullName evidence="11">Cytochrome P450</fullName>
    </recommendedName>
</protein>
<keyword evidence="3 8" id="KW-0349">Heme</keyword>
<proteinExistence type="inferred from homology"/>
<comment type="cofactor">
    <cofactor evidence="1">
        <name>heme</name>
        <dbReference type="ChEBI" id="CHEBI:30413"/>
    </cofactor>
</comment>
<dbReference type="Proteomes" id="UP000184499">
    <property type="component" value="Unassembled WGS sequence"/>
</dbReference>
<evidence type="ECO:0000313" key="10">
    <source>
        <dbReference type="Proteomes" id="UP000184499"/>
    </source>
</evidence>
<dbReference type="RefSeq" id="XP_067483984.1">
    <property type="nucleotide sequence ID" value="XM_067624638.1"/>
</dbReference>
<dbReference type="GeneID" id="93577126"/>
<dbReference type="OrthoDB" id="1470350at2759"/>
<dbReference type="InterPro" id="IPR017972">
    <property type="entry name" value="Cyt_P450_CS"/>
</dbReference>
<evidence type="ECO:0000256" key="3">
    <source>
        <dbReference type="ARBA" id="ARBA00022617"/>
    </source>
</evidence>
<dbReference type="PANTHER" id="PTHR24304">
    <property type="entry name" value="CYTOCHROME P450 FAMILY 7"/>
    <property type="match status" value="1"/>
</dbReference>
<keyword evidence="6 8" id="KW-0408">Iron</keyword>
<dbReference type="STRING" id="767769.A0A1L9UYF6"/>
<reference evidence="10" key="1">
    <citation type="journal article" date="2017" name="Genome Biol.">
        <title>Comparative genomics reveals high biological diversity and specific adaptations in the industrially and medically important fungal genus Aspergillus.</title>
        <authorList>
            <person name="de Vries R.P."/>
            <person name="Riley R."/>
            <person name="Wiebenga A."/>
            <person name="Aguilar-Osorio G."/>
            <person name="Amillis S."/>
            <person name="Uchima C.A."/>
            <person name="Anderluh G."/>
            <person name="Asadollahi M."/>
            <person name="Askin M."/>
            <person name="Barry K."/>
            <person name="Battaglia E."/>
            <person name="Bayram O."/>
            <person name="Benocci T."/>
            <person name="Braus-Stromeyer S.A."/>
            <person name="Caldana C."/>
            <person name="Canovas D."/>
            <person name="Cerqueira G.C."/>
            <person name="Chen F."/>
            <person name="Chen W."/>
            <person name="Choi C."/>
            <person name="Clum A."/>
            <person name="Dos Santos R.A."/>
            <person name="Damasio A.R."/>
            <person name="Diallinas G."/>
            <person name="Emri T."/>
            <person name="Fekete E."/>
            <person name="Flipphi M."/>
            <person name="Freyberg S."/>
            <person name="Gallo A."/>
            <person name="Gournas C."/>
            <person name="Habgood R."/>
            <person name="Hainaut M."/>
            <person name="Harispe M.L."/>
            <person name="Henrissat B."/>
            <person name="Hilden K.S."/>
            <person name="Hope R."/>
            <person name="Hossain A."/>
            <person name="Karabika E."/>
            <person name="Karaffa L."/>
            <person name="Karanyi Z."/>
            <person name="Krasevec N."/>
            <person name="Kuo A."/>
            <person name="Kusch H."/>
            <person name="LaButti K."/>
            <person name="Lagendijk E.L."/>
            <person name="Lapidus A."/>
            <person name="Levasseur A."/>
            <person name="Lindquist E."/>
            <person name="Lipzen A."/>
            <person name="Logrieco A.F."/>
            <person name="MacCabe A."/>
            <person name="Maekelae M.R."/>
            <person name="Malavazi I."/>
            <person name="Melin P."/>
            <person name="Meyer V."/>
            <person name="Mielnichuk N."/>
            <person name="Miskei M."/>
            <person name="Molnar A.P."/>
            <person name="Mule G."/>
            <person name="Ngan C.Y."/>
            <person name="Orejas M."/>
            <person name="Orosz E."/>
            <person name="Ouedraogo J.P."/>
            <person name="Overkamp K.M."/>
            <person name="Park H.-S."/>
            <person name="Perrone G."/>
            <person name="Piumi F."/>
            <person name="Punt P.J."/>
            <person name="Ram A.F."/>
            <person name="Ramon A."/>
            <person name="Rauscher S."/>
            <person name="Record E."/>
            <person name="Riano-Pachon D.M."/>
            <person name="Robert V."/>
            <person name="Roehrig J."/>
            <person name="Ruller R."/>
            <person name="Salamov A."/>
            <person name="Salih N.S."/>
            <person name="Samson R.A."/>
            <person name="Sandor E."/>
            <person name="Sanguinetti M."/>
            <person name="Schuetze T."/>
            <person name="Sepcic K."/>
            <person name="Shelest E."/>
            <person name="Sherlock G."/>
            <person name="Sophianopoulou V."/>
            <person name="Squina F.M."/>
            <person name="Sun H."/>
            <person name="Susca A."/>
            <person name="Todd R.B."/>
            <person name="Tsang A."/>
            <person name="Unkles S.E."/>
            <person name="van de Wiele N."/>
            <person name="van Rossen-Uffink D."/>
            <person name="Oliveira J.V."/>
            <person name="Vesth T.C."/>
            <person name="Visser J."/>
            <person name="Yu J.-H."/>
            <person name="Zhou M."/>
            <person name="Andersen M.R."/>
            <person name="Archer D.B."/>
            <person name="Baker S.E."/>
            <person name="Benoit I."/>
            <person name="Brakhage A.A."/>
            <person name="Braus G.H."/>
            <person name="Fischer R."/>
            <person name="Frisvad J.C."/>
            <person name="Goldman G.H."/>
            <person name="Houbraken J."/>
            <person name="Oakley B."/>
            <person name="Pocsi I."/>
            <person name="Scazzocchio C."/>
            <person name="Seiboth B."/>
            <person name="vanKuyk P.A."/>
            <person name="Wortman J."/>
            <person name="Dyer P.S."/>
            <person name="Grigoriev I.V."/>
        </authorList>
    </citation>
    <scope>NUCLEOTIDE SEQUENCE [LARGE SCALE GENOMIC DNA]</scope>
    <source>
        <strain evidence="10">CBS 101740 / IMI 381727 / IBT 21946</strain>
    </source>
</reference>
<keyword evidence="4 8" id="KW-0479">Metal-binding</keyword>
<evidence type="ECO:0000256" key="2">
    <source>
        <dbReference type="ARBA" id="ARBA00010617"/>
    </source>
</evidence>
<dbReference type="Pfam" id="PF00067">
    <property type="entry name" value="p450"/>
    <property type="match status" value="1"/>
</dbReference>
<gene>
    <name evidence="9" type="ORF">ASPBRDRAFT_417343</name>
</gene>
<dbReference type="Gene3D" id="1.10.630.10">
    <property type="entry name" value="Cytochrome P450"/>
    <property type="match status" value="1"/>
</dbReference>
<dbReference type="GO" id="GO:0020037">
    <property type="term" value="F:heme binding"/>
    <property type="evidence" value="ECO:0007669"/>
    <property type="project" value="InterPro"/>
</dbReference>
<name>A0A1L9UYF6_ASPBC</name>
<dbReference type="GO" id="GO:0008395">
    <property type="term" value="F:steroid hydroxylase activity"/>
    <property type="evidence" value="ECO:0007669"/>
    <property type="project" value="TreeGrafter"/>
</dbReference>
<evidence type="ECO:0000256" key="1">
    <source>
        <dbReference type="ARBA" id="ARBA00001971"/>
    </source>
</evidence>
<keyword evidence="10" id="KW-1185">Reference proteome</keyword>
<sequence>MLRTRQAYHCQLMHRRQPDCDNLTHHSCGGPWGYEFRPERFSPKGGRSLTRSDNWRPFGGGTTMCPGRYVRKRFVMLFVTSLLRRFDVGLVDKRVP</sequence>
<evidence type="ECO:0008006" key="11">
    <source>
        <dbReference type="Google" id="ProtNLM"/>
    </source>
</evidence>
<dbReference type="InterPro" id="IPR036396">
    <property type="entry name" value="Cyt_P450_sf"/>
</dbReference>
<evidence type="ECO:0000256" key="8">
    <source>
        <dbReference type="RuleBase" id="RU000461"/>
    </source>
</evidence>
<keyword evidence="5 8" id="KW-0560">Oxidoreductase</keyword>
<organism evidence="9 10">
    <name type="scientific">Aspergillus brasiliensis (strain CBS 101740 / IMI 381727 / IBT 21946)</name>
    <dbReference type="NCBI Taxonomy" id="767769"/>
    <lineage>
        <taxon>Eukaryota</taxon>
        <taxon>Fungi</taxon>
        <taxon>Dikarya</taxon>
        <taxon>Ascomycota</taxon>
        <taxon>Pezizomycotina</taxon>
        <taxon>Eurotiomycetes</taxon>
        <taxon>Eurotiomycetidae</taxon>
        <taxon>Eurotiales</taxon>
        <taxon>Aspergillaceae</taxon>
        <taxon>Aspergillus</taxon>
        <taxon>Aspergillus subgen. Circumdati</taxon>
    </lineage>
</organism>
<dbReference type="SUPFAM" id="SSF48264">
    <property type="entry name" value="Cytochrome P450"/>
    <property type="match status" value="1"/>
</dbReference>
<dbReference type="PANTHER" id="PTHR24304:SF2">
    <property type="entry name" value="24-HYDROXYCHOLESTEROL 7-ALPHA-HYDROXYLASE"/>
    <property type="match status" value="1"/>
</dbReference>
<dbReference type="EMBL" id="KV878680">
    <property type="protein sequence ID" value="OJJ76737.1"/>
    <property type="molecule type" value="Genomic_DNA"/>
</dbReference>
<dbReference type="VEuPathDB" id="FungiDB:ASPBRDRAFT_417343"/>
<accession>A0A1L9UYF6</accession>